<dbReference type="EMBL" id="AP023093">
    <property type="protein sequence ID" value="BCE39647.1"/>
    <property type="molecule type" value="Genomic_DNA"/>
</dbReference>
<evidence type="ECO:0000313" key="2">
    <source>
        <dbReference type="EMBL" id="BCE22046.1"/>
    </source>
</evidence>
<accession>A0A809ZWY5</accession>
<reference evidence="10" key="2">
    <citation type="submission" date="2020-05" db="EMBL/GenBank/DDBJ databases">
        <title>Complete genome sequence of Bradyrhizobium diazoefficiens XF10 isolated from soybean nodule.</title>
        <authorList>
            <person name="Noda R."/>
            <person name="Kakizaki K."/>
            <person name="Minamisawa K."/>
        </authorList>
    </citation>
    <scope>NUCLEOTIDE SEQUENCE</scope>
    <source>
        <strain evidence="10">XF10</strain>
    </source>
</reference>
<evidence type="ECO:0000313" key="5">
    <source>
        <dbReference type="EMBL" id="BCE48311.1"/>
    </source>
</evidence>
<evidence type="ECO:0000313" key="7">
    <source>
        <dbReference type="EMBL" id="BCE65845.1"/>
    </source>
</evidence>
<evidence type="ECO:0000256" key="1">
    <source>
        <dbReference type="SAM" id="MobiDB-lite"/>
    </source>
</evidence>
<name>A0A809ZWY5_9BRAD</name>
<dbReference type="EMBL" id="AP023094">
    <property type="protein sequence ID" value="BCE48311.1"/>
    <property type="molecule type" value="Genomic_DNA"/>
</dbReference>
<reference evidence="7" key="7">
    <citation type="submission" date="2020-05" db="EMBL/GenBank/DDBJ databases">
        <title>Complete genome sequence of Bradyrhizobium diazoefficiens XF6 isolated from soybean nodule.</title>
        <authorList>
            <person name="Noda R."/>
            <person name="Kakizaki K."/>
            <person name="Minamisawa K."/>
        </authorList>
    </citation>
    <scope>NUCLEOTIDE SEQUENCE</scope>
    <source>
        <strain evidence="7">XF6</strain>
    </source>
</reference>
<dbReference type="EMBL" id="AP023099">
    <property type="protein sequence ID" value="BCE91827.1"/>
    <property type="molecule type" value="Genomic_DNA"/>
</dbReference>
<evidence type="ECO:0000313" key="3">
    <source>
        <dbReference type="EMBL" id="BCE30858.1"/>
    </source>
</evidence>
<gene>
    <name evidence="10" type="ORF">XF10B_46250</name>
    <name evidence="2" type="ORF">XF1B_47270</name>
    <name evidence="3" type="ORF">XF2B_46270</name>
    <name evidence="4" type="ORF">XF3B_46780</name>
    <name evidence="5" type="ORF">XF4B_46600</name>
    <name evidence="6" type="ORF">XF5B_46840</name>
    <name evidence="7" type="ORF">XF6B_46440</name>
    <name evidence="8" type="ORF">XF8B_49890</name>
    <name evidence="9" type="ORF">XF9B_58910</name>
</gene>
<organism evidence="6">
    <name type="scientific">Bradyrhizobium diazoefficiens</name>
    <dbReference type="NCBI Taxonomy" id="1355477"/>
    <lineage>
        <taxon>Bacteria</taxon>
        <taxon>Pseudomonadati</taxon>
        <taxon>Pseudomonadota</taxon>
        <taxon>Alphaproteobacteria</taxon>
        <taxon>Hyphomicrobiales</taxon>
        <taxon>Nitrobacteraceae</taxon>
        <taxon>Bradyrhizobium</taxon>
    </lineage>
</organism>
<evidence type="ECO:0000313" key="8">
    <source>
        <dbReference type="EMBL" id="BCE74878.1"/>
    </source>
</evidence>
<proteinExistence type="predicted"/>
<reference evidence="4" key="4">
    <citation type="submission" date="2020-05" db="EMBL/GenBank/DDBJ databases">
        <title>Complete genome sequence of Bradyrhizobium diazoefficiens XF3 isolated from soybean nodule.</title>
        <authorList>
            <person name="Noda R."/>
            <person name="Kakizaki K."/>
            <person name="Minamisawa K."/>
        </authorList>
    </citation>
    <scope>NUCLEOTIDE SEQUENCE</scope>
    <source>
        <strain evidence="4">XF3</strain>
    </source>
</reference>
<reference evidence="3" key="3">
    <citation type="submission" date="2020-05" db="EMBL/GenBank/DDBJ databases">
        <title>Complete genome sequence of Bradyrhizobium diazoefficiens XF2 isolated from soybean nodule.</title>
        <authorList>
            <person name="Noda R."/>
            <person name="Kakizaki K."/>
            <person name="Minamisawa K."/>
        </authorList>
    </citation>
    <scope>NUCLEOTIDE SEQUENCE</scope>
    <source>
        <strain evidence="3">XF2</strain>
    </source>
</reference>
<dbReference type="EMBL" id="AP023096">
    <property type="protein sequence ID" value="BCE65845.1"/>
    <property type="molecule type" value="Genomic_DNA"/>
</dbReference>
<feature type="region of interest" description="Disordered" evidence="1">
    <location>
        <begin position="1"/>
        <end position="20"/>
    </location>
</feature>
<reference evidence="9" key="9">
    <citation type="submission" date="2020-05" db="EMBL/GenBank/DDBJ databases">
        <title>Complete genome sequence of Bradyrhizobium diazoefficiens XF9 isolated from soybean nodule.</title>
        <authorList>
            <person name="Noda R."/>
            <person name="Kakizaki K."/>
            <person name="Minamisawa K."/>
        </authorList>
    </citation>
    <scope>NUCLEOTIDE SEQUENCE</scope>
    <source>
        <strain evidence="9">XF9</strain>
    </source>
</reference>
<evidence type="ECO:0000313" key="10">
    <source>
        <dbReference type="EMBL" id="BCE91827.1"/>
    </source>
</evidence>
<reference evidence="2" key="1">
    <citation type="submission" date="2020-05" db="EMBL/GenBank/DDBJ databases">
        <title>Complete genome sequence of Bradyrhizobium diazoefficiens XF1 isolated from soybean nodule.</title>
        <authorList>
            <person name="Noda R."/>
            <person name="Kakizaki K."/>
            <person name="Minamisawa K."/>
        </authorList>
    </citation>
    <scope>NUCLEOTIDE SEQUENCE</scope>
    <source>
        <strain evidence="2">XF1</strain>
    </source>
</reference>
<protein>
    <submittedName>
        <fullName evidence="6">Uncharacterized protein</fullName>
    </submittedName>
</protein>
<evidence type="ECO:0000313" key="6">
    <source>
        <dbReference type="EMBL" id="BCE57172.1"/>
    </source>
</evidence>
<evidence type="ECO:0000313" key="4">
    <source>
        <dbReference type="EMBL" id="BCE39647.1"/>
    </source>
</evidence>
<reference evidence="8" key="8">
    <citation type="submission" date="2020-05" db="EMBL/GenBank/DDBJ databases">
        <title>Complete genome sequence of Bradyrhizobium diazoefficiens XF8 isolated from soybean nodule.</title>
        <authorList>
            <person name="Noda R."/>
            <person name="Kakizaki K."/>
            <person name="Minamisawa K."/>
        </authorList>
    </citation>
    <scope>NUCLEOTIDE SEQUENCE</scope>
    <source>
        <strain evidence="8">XF8</strain>
    </source>
</reference>
<dbReference type="AlphaFoldDB" id="A0A809ZWY5"/>
<dbReference type="EMBL" id="AP023098">
    <property type="protein sequence ID" value="BCE84470.1"/>
    <property type="molecule type" value="Genomic_DNA"/>
</dbReference>
<reference evidence="5" key="5">
    <citation type="submission" date="2020-05" db="EMBL/GenBank/DDBJ databases">
        <title>Complete genome sequence of Bradyrhizobium diazoefficiens XF4 isolated from soybean nodule.</title>
        <authorList>
            <person name="Noda R."/>
            <person name="Kakizaki K."/>
            <person name="Minamisawa K."/>
        </authorList>
    </citation>
    <scope>NUCLEOTIDE SEQUENCE</scope>
    <source>
        <strain evidence="5">XF4</strain>
    </source>
</reference>
<sequence length="88" mass="9635">MSIAGSGNEPADPGKQSGYRQSFLLGLPPRWQPLFSAAHLLPWNKNPASIAEDTDGAFVLGLHRIAEASHLQFQPPHGDFVPPRIDFF</sequence>
<evidence type="ECO:0000313" key="9">
    <source>
        <dbReference type="EMBL" id="BCE84470.1"/>
    </source>
</evidence>
<reference evidence="6" key="6">
    <citation type="submission" date="2020-05" db="EMBL/GenBank/DDBJ databases">
        <title>Complete genome sequence of Bradyrhizobium diazoefficiens XF5 isolated from soybean nodule.</title>
        <authorList>
            <person name="Noda R."/>
            <person name="Kakizaki K."/>
            <person name="Minamisawa K."/>
        </authorList>
    </citation>
    <scope>NUCLEOTIDE SEQUENCE</scope>
    <source>
        <strain evidence="6">XF5</strain>
    </source>
</reference>
<dbReference type="EMBL" id="AP023095">
    <property type="protein sequence ID" value="BCE57172.1"/>
    <property type="molecule type" value="Genomic_DNA"/>
</dbReference>
<dbReference type="EMBL" id="AP023091">
    <property type="protein sequence ID" value="BCE22046.1"/>
    <property type="molecule type" value="Genomic_DNA"/>
</dbReference>
<dbReference type="EMBL" id="AP023092">
    <property type="protein sequence ID" value="BCE30858.1"/>
    <property type="molecule type" value="Genomic_DNA"/>
</dbReference>
<dbReference type="EMBL" id="AP023097">
    <property type="protein sequence ID" value="BCE74878.1"/>
    <property type="molecule type" value="Genomic_DNA"/>
</dbReference>